<gene>
    <name evidence="2" type="ORF">SYV04_00405</name>
</gene>
<dbReference type="Pfam" id="PF13181">
    <property type="entry name" value="TPR_8"/>
    <property type="match status" value="1"/>
</dbReference>
<organism evidence="2 3">
    <name type="scientific">Hyalangium rubrum</name>
    <dbReference type="NCBI Taxonomy" id="3103134"/>
    <lineage>
        <taxon>Bacteria</taxon>
        <taxon>Pseudomonadati</taxon>
        <taxon>Myxococcota</taxon>
        <taxon>Myxococcia</taxon>
        <taxon>Myxococcales</taxon>
        <taxon>Cystobacterineae</taxon>
        <taxon>Archangiaceae</taxon>
        <taxon>Hyalangium</taxon>
    </lineage>
</organism>
<evidence type="ECO:0000256" key="1">
    <source>
        <dbReference type="SAM" id="MobiDB-lite"/>
    </source>
</evidence>
<dbReference type="RefSeq" id="WP_321543542.1">
    <property type="nucleotide sequence ID" value="NZ_JAXIVS010000001.1"/>
</dbReference>
<evidence type="ECO:0000313" key="3">
    <source>
        <dbReference type="Proteomes" id="UP001291309"/>
    </source>
</evidence>
<evidence type="ECO:0000313" key="2">
    <source>
        <dbReference type="EMBL" id="MDY7224814.1"/>
    </source>
</evidence>
<dbReference type="Proteomes" id="UP001291309">
    <property type="component" value="Unassembled WGS sequence"/>
</dbReference>
<sequence length="311" mass="33369">MLSGSHRVEASGSLELVSEGDRLTGTAGEGWDCRLDAPRRVLEGDFQGPVLVGRLTVCQTGPQCPEVQTYPLLAFYNEEDRALVAHVRLREGCESPVVKEGRFILQPAGKAAPEEMVAAPPAPSAGSTPVAVTSPSAGGSSASALANKRGGRNAEAAKQASELGEKLYKEKNYVQAAQQFEISLAHDPGDKNWPAYMGRGSSRLMLGQVKEAIQDLERSRVANAKVSSTRHAGLFYVLGCAHAQNGDKKRAMEFMRQAVKANYPLHDVVEVDPIPKKLLGELPEFQELLKKSRDKAAAQTRGTVGPGTQKP</sequence>
<name>A0ABU5GVB8_9BACT</name>
<dbReference type="Gene3D" id="1.25.40.10">
    <property type="entry name" value="Tetratricopeptide repeat domain"/>
    <property type="match status" value="1"/>
</dbReference>
<dbReference type="SUPFAM" id="SSF48452">
    <property type="entry name" value="TPR-like"/>
    <property type="match status" value="1"/>
</dbReference>
<accession>A0ABU5GVB8</accession>
<keyword evidence="3" id="KW-1185">Reference proteome</keyword>
<feature type="compositionally biased region" description="Low complexity" evidence="1">
    <location>
        <begin position="118"/>
        <end position="146"/>
    </location>
</feature>
<feature type="region of interest" description="Disordered" evidence="1">
    <location>
        <begin position="118"/>
        <end position="158"/>
    </location>
</feature>
<feature type="region of interest" description="Disordered" evidence="1">
    <location>
        <begin position="290"/>
        <end position="311"/>
    </location>
</feature>
<dbReference type="EMBL" id="JAXIVS010000001">
    <property type="protein sequence ID" value="MDY7224814.1"/>
    <property type="molecule type" value="Genomic_DNA"/>
</dbReference>
<proteinExistence type="predicted"/>
<protein>
    <recommendedName>
        <fullName evidence="4">Tetratricopeptide repeat protein</fullName>
    </recommendedName>
</protein>
<comment type="caution">
    <text evidence="2">The sequence shown here is derived from an EMBL/GenBank/DDBJ whole genome shotgun (WGS) entry which is preliminary data.</text>
</comment>
<dbReference type="SMART" id="SM00028">
    <property type="entry name" value="TPR"/>
    <property type="match status" value="3"/>
</dbReference>
<reference evidence="2 3" key="1">
    <citation type="submission" date="2023-12" db="EMBL/GenBank/DDBJ databases">
        <title>the genome sequence of Hyalangium sp. s54d21.</title>
        <authorList>
            <person name="Zhang X."/>
        </authorList>
    </citation>
    <scope>NUCLEOTIDE SEQUENCE [LARGE SCALE GENOMIC DNA]</scope>
    <source>
        <strain evidence="3">s54d21</strain>
    </source>
</reference>
<evidence type="ECO:0008006" key="4">
    <source>
        <dbReference type="Google" id="ProtNLM"/>
    </source>
</evidence>
<dbReference type="InterPro" id="IPR011990">
    <property type="entry name" value="TPR-like_helical_dom_sf"/>
</dbReference>
<dbReference type="InterPro" id="IPR019734">
    <property type="entry name" value="TPR_rpt"/>
</dbReference>